<dbReference type="EMBL" id="JAPQKS010000007">
    <property type="protein sequence ID" value="KAJ5220163.1"/>
    <property type="molecule type" value="Genomic_DNA"/>
</dbReference>
<evidence type="ECO:0000256" key="9">
    <source>
        <dbReference type="SAM" id="SignalP"/>
    </source>
</evidence>
<evidence type="ECO:0000256" key="7">
    <source>
        <dbReference type="ARBA" id="ARBA00023180"/>
    </source>
</evidence>
<organism evidence="10 11">
    <name type="scientific">Penicillium chermesinum</name>
    <dbReference type="NCBI Taxonomy" id="63820"/>
    <lineage>
        <taxon>Eukaryota</taxon>
        <taxon>Fungi</taxon>
        <taxon>Dikarya</taxon>
        <taxon>Ascomycota</taxon>
        <taxon>Pezizomycotina</taxon>
        <taxon>Eurotiomycetes</taxon>
        <taxon>Eurotiomycetidae</taxon>
        <taxon>Eurotiales</taxon>
        <taxon>Aspergillaceae</taxon>
        <taxon>Penicillium</taxon>
    </lineage>
</organism>
<evidence type="ECO:0000256" key="8">
    <source>
        <dbReference type="ARBA" id="ARBA00031934"/>
    </source>
</evidence>
<accession>A0A9W9NK72</accession>
<keyword evidence="11" id="KW-1185">Reference proteome</keyword>
<keyword evidence="6" id="KW-1015">Disulfide bond</keyword>
<name>A0A9W9NK72_9EURO</name>
<dbReference type="InterPro" id="IPR002472">
    <property type="entry name" value="Palm_thioest"/>
</dbReference>
<dbReference type="Gene3D" id="3.40.50.1820">
    <property type="entry name" value="alpha/beta hydrolase"/>
    <property type="match status" value="1"/>
</dbReference>
<protein>
    <recommendedName>
        <fullName evidence="3">Palmitoyl-protein thioesterase 1</fullName>
        <ecNumber evidence="2">3.1.2.22</ecNumber>
    </recommendedName>
    <alternativeName>
        <fullName evidence="8">Palmitoyl-protein hydrolase 1</fullName>
    </alternativeName>
</protein>
<evidence type="ECO:0000256" key="5">
    <source>
        <dbReference type="ARBA" id="ARBA00022801"/>
    </source>
</evidence>
<dbReference type="SUPFAM" id="SSF53474">
    <property type="entry name" value="alpha/beta-Hydrolases"/>
    <property type="match status" value="1"/>
</dbReference>
<dbReference type="PANTHER" id="PTHR11247">
    <property type="entry name" value="PALMITOYL-PROTEIN THIOESTERASE/DOLICHYLDIPHOSPHATASE 1"/>
    <property type="match status" value="1"/>
</dbReference>
<dbReference type="Pfam" id="PF02089">
    <property type="entry name" value="Palm_thioest"/>
    <property type="match status" value="1"/>
</dbReference>
<reference evidence="10" key="2">
    <citation type="journal article" date="2023" name="IMA Fungus">
        <title>Comparative genomic study of the Penicillium genus elucidates a diverse pangenome and 15 lateral gene transfer events.</title>
        <authorList>
            <person name="Petersen C."/>
            <person name="Sorensen T."/>
            <person name="Nielsen M.R."/>
            <person name="Sondergaard T.E."/>
            <person name="Sorensen J.L."/>
            <person name="Fitzpatrick D.A."/>
            <person name="Frisvad J.C."/>
            <person name="Nielsen K.L."/>
        </authorList>
    </citation>
    <scope>NUCLEOTIDE SEQUENCE</scope>
    <source>
        <strain evidence="10">IBT 19713</strain>
    </source>
</reference>
<dbReference type="GO" id="GO:0072330">
    <property type="term" value="P:monocarboxylic acid biosynthetic process"/>
    <property type="evidence" value="ECO:0007669"/>
    <property type="project" value="UniProtKB-ARBA"/>
</dbReference>
<evidence type="ECO:0000313" key="11">
    <source>
        <dbReference type="Proteomes" id="UP001150941"/>
    </source>
</evidence>
<proteinExistence type="inferred from homology"/>
<dbReference type="EC" id="3.1.2.22" evidence="2"/>
<dbReference type="PRINTS" id="PR00414">
    <property type="entry name" value="PPTHIESTRASE"/>
</dbReference>
<evidence type="ECO:0000256" key="6">
    <source>
        <dbReference type="ARBA" id="ARBA00023157"/>
    </source>
</evidence>
<keyword evidence="4 9" id="KW-0732">Signal</keyword>
<dbReference type="GO" id="GO:0017000">
    <property type="term" value="P:antibiotic biosynthetic process"/>
    <property type="evidence" value="ECO:0007669"/>
    <property type="project" value="UniProtKB-ARBA"/>
</dbReference>
<evidence type="ECO:0000313" key="10">
    <source>
        <dbReference type="EMBL" id="KAJ5220163.1"/>
    </source>
</evidence>
<evidence type="ECO:0000256" key="4">
    <source>
        <dbReference type="ARBA" id="ARBA00022729"/>
    </source>
</evidence>
<dbReference type="Proteomes" id="UP001150941">
    <property type="component" value="Unassembled WGS sequence"/>
</dbReference>
<evidence type="ECO:0000256" key="3">
    <source>
        <dbReference type="ARBA" id="ARBA00014212"/>
    </source>
</evidence>
<evidence type="ECO:0000256" key="1">
    <source>
        <dbReference type="ARBA" id="ARBA00010758"/>
    </source>
</evidence>
<gene>
    <name evidence="10" type="ORF">N7468_009367</name>
</gene>
<feature type="chain" id="PRO_5040974368" description="Palmitoyl-protein thioesterase 1" evidence="9">
    <location>
        <begin position="18"/>
        <end position="325"/>
    </location>
</feature>
<comment type="caution">
    <text evidence="10">The sequence shown here is derived from an EMBL/GenBank/DDBJ whole genome shotgun (WGS) entry which is preliminary data.</text>
</comment>
<sequence length="325" mass="36113">MLSLVPILAMVATPAISASISITPPAQTTELTQLPLVIWHGLGDDFEREGLSEVASLANLTNPGTHVHIIRLAEDGNGDRQATFFGNVTSQLETVCQQLALHPVLRDAPAINALGFSQGGQFLRGYIERCNQPAVHNLVTFGSQHNGISEFESCKLGDWFCNTAEALLRAGTWLDFTQSHVVPAQYFRDPEELGPYQEHSNFLADINNERDEKNPEYKDRLATLNAFAMYMFEEDTVAVPKESAHFAEVNATSGVVTPLEKRAIYTEDWIGLRALGEAKKLFFRTVPGQHMRLEDETLKSVFKEFFGPLQTQVRAEKPRLLAQGK</sequence>
<feature type="signal peptide" evidence="9">
    <location>
        <begin position="1"/>
        <end position="17"/>
    </location>
</feature>
<evidence type="ECO:0000256" key="2">
    <source>
        <dbReference type="ARBA" id="ARBA00012423"/>
    </source>
</evidence>
<dbReference type="AlphaFoldDB" id="A0A9W9NK72"/>
<comment type="similarity">
    <text evidence="1">Belongs to the palmitoyl-protein thioesterase family.</text>
</comment>
<dbReference type="OrthoDB" id="10263094at2759"/>
<dbReference type="GO" id="GO:0008474">
    <property type="term" value="F:palmitoyl-(protein) hydrolase activity"/>
    <property type="evidence" value="ECO:0007669"/>
    <property type="project" value="UniProtKB-EC"/>
</dbReference>
<keyword evidence="5" id="KW-0378">Hydrolase</keyword>
<keyword evidence="7" id="KW-0325">Glycoprotein</keyword>
<dbReference type="InterPro" id="IPR029058">
    <property type="entry name" value="AB_hydrolase_fold"/>
</dbReference>
<reference evidence="10" key="1">
    <citation type="submission" date="2022-11" db="EMBL/GenBank/DDBJ databases">
        <authorList>
            <person name="Petersen C."/>
        </authorList>
    </citation>
    <scope>NUCLEOTIDE SEQUENCE</scope>
    <source>
        <strain evidence="10">IBT 19713</strain>
    </source>
</reference>
<dbReference type="GeneID" id="83205966"/>
<dbReference type="PANTHER" id="PTHR11247:SF8">
    <property type="entry name" value="PALMITOYL-PROTEIN THIOESTERASE 1"/>
    <property type="match status" value="1"/>
</dbReference>
<dbReference type="RefSeq" id="XP_058326993.1">
    <property type="nucleotide sequence ID" value="XM_058478663.1"/>
</dbReference>
<dbReference type="FunFam" id="3.40.50.1820:FF:000107">
    <property type="entry name" value="Palmitoyl-protein thioesterase 1"/>
    <property type="match status" value="1"/>
</dbReference>